<evidence type="ECO:0000256" key="4">
    <source>
        <dbReference type="ARBA" id="ARBA00022827"/>
    </source>
</evidence>
<gene>
    <name evidence="6" type="ORF">B9L19_02325</name>
</gene>
<evidence type="ECO:0000256" key="5">
    <source>
        <dbReference type="ARBA" id="ARBA00023235"/>
    </source>
</evidence>
<dbReference type="RefSeq" id="WP_025949818.1">
    <property type="nucleotide sequence ID" value="NZ_CP018058.1"/>
</dbReference>
<dbReference type="SUPFAM" id="SSF51971">
    <property type="entry name" value="Nucleotide-binding domain"/>
    <property type="match status" value="1"/>
</dbReference>
<dbReference type="InterPro" id="IPR015899">
    <property type="entry name" value="UDP-GalPyranose_mutase_C"/>
</dbReference>
<sequence length="386" mass="45513">MFDYVVVGAGFAGAVIAERIATQLNEKVLVIEKRNHIGGNAYDYYDENGILVHKYGPHIFHTRSREVWDYLSQFTDWHLYHHHVLGSIDGKKVPIPFNLNTLHELLPESFARPLEEKLVSKFGYNVKVPILKLRETDDKDLKFLADFVYEKVFLNYTTKQWGMKPEELDPTVTGRVPVYISRDNRYFQDAYQGMPKEGYTKIFEKLLSHSNIKLMLNTDYKEVIDIDVKNGKISLFGQEFKGILVYTGKIDEFFNYEFGDLPYRSLRFEFENIQKEFVQPVGTINYPNEYQFTRITEFKHLTGQEHSSTTIVKEYPQGYERNVKGKDIPYYPIPKKENLELYARYKERARQFPHVFFVGRLAEYRYYDMDAVIARALTVFNNKILR</sequence>
<comment type="similarity">
    <text evidence="2">Belongs to the UDP-galactopyranose/dTDP-fucopyranose mutase family.</text>
</comment>
<evidence type="ECO:0000313" key="7">
    <source>
        <dbReference type="Proteomes" id="UP000198378"/>
    </source>
</evidence>
<dbReference type="SUPFAM" id="SSF54373">
    <property type="entry name" value="FAD-linked reductases, C-terminal domain"/>
    <property type="match status" value="1"/>
</dbReference>
<comment type="cofactor">
    <cofactor evidence="1">
        <name>FAD</name>
        <dbReference type="ChEBI" id="CHEBI:57692"/>
    </cofactor>
</comment>
<protein>
    <submittedName>
        <fullName evidence="6">UDP-galactopyranose mutase</fullName>
    </submittedName>
</protein>
<dbReference type="Gene3D" id="3.40.50.720">
    <property type="entry name" value="NAD(P)-binding Rossmann-like Domain"/>
    <property type="match status" value="3"/>
</dbReference>
<dbReference type="PANTHER" id="PTHR21197">
    <property type="entry name" value="UDP-GALACTOPYRANOSE MUTASE"/>
    <property type="match status" value="1"/>
</dbReference>
<evidence type="ECO:0000256" key="3">
    <source>
        <dbReference type="ARBA" id="ARBA00022630"/>
    </source>
</evidence>
<evidence type="ECO:0000256" key="2">
    <source>
        <dbReference type="ARBA" id="ARBA00009321"/>
    </source>
</evidence>
<proteinExistence type="inferred from homology"/>
<dbReference type="GO" id="GO:0050660">
    <property type="term" value="F:flavin adenine dinucleotide binding"/>
    <property type="evidence" value="ECO:0007669"/>
    <property type="project" value="TreeGrafter"/>
</dbReference>
<dbReference type="InterPro" id="IPR004379">
    <property type="entry name" value="UDP-GALP_mutase"/>
</dbReference>
<dbReference type="KEGG" id="gtm:GT3921_03475"/>
<comment type="caution">
    <text evidence="6">The sequence shown here is derived from an EMBL/GenBank/DDBJ whole genome shotgun (WGS) entry which is preliminary data.</text>
</comment>
<organism evidence="6 7">
    <name type="scientific">Geobacillus thermocatenulatus</name>
    <dbReference type="NCBI Taxonomy" id="33938"/>
    <lineage>
        <taxon>Bacteria</taxon>
        <taxon>Bacillati</taxon>
        <taxon>Bacillota</taxon>
        <taxon>Bacilli</taxon>
        <taxon>Bacillales</taxon>
        <taxon>Anoxybacillaceae</taxon>
        <taxon>Geobacillus</taxon>
        <taxon>Geobacillus thermoleovorans group</taxon>
    </lineage>
</organism>
<dbReference type="NCBIfam" id="TIGR00031">
    <property type="entry name" value="UDP-GALP_mutase"/>
    <property type="match status" value="1"/>
</dbReference>
<accession>A0A226QBP6</accession>
<dbReference type="Proteomes" id="UP000198378">
    <property type="component" value="Unassembled WGS sequence"/>
</dbReference>
<evidence type="ECO:0000256" key="1">
    <source>
        <dbReference type="ARBA" id="ARBA00001974"/>
    </source>
</evidence>
<name>A0A226QBP6_9BACL</name>
<dbReference type="PANTHER" id="PTHR21197:SF0">
    <property type="entry name" value="UDP-GALACTOPYRANOSE MUTASE"/>
    <property type="match status" value="1"/>
</dbReference>
<dbReference type="EMBL" id="NEWK01000001">
    <property type="protein sequence ID" value="OXB88950.1"/>
    <property type="molecule type" value="Genomic_DNA"/>
</dbReference>
<reference evidence="6 7" key="1">
    <citation type="submission" date="2017-05" db="EMBL/GenBank/DDBJ databases">
        <title>The genome sequence of Geobacillus thermocatenulatus DSM 730.</title>
        <authorList>
            <person name="Ramaloko W.T."/>
            <person name="Koen N."/>
            <person name="Polliack S."/>
            <person name="Aliyu H."/>
            <person name="Lebre P."/>
            <person name="Mohr T."/>
            <person name="Oswald F."/>
            <person name="Zwick M."/>
            <person name="Neumann A."/>
            <person name="Syldatk C."/>
            <person name="Cowan D."/>
            <person name="De Maayer P."/>
        </authorList>
    </citation>
    <scope>NUCLEOTIDE SEQUENCE [LARGE SCALE GENOMIC DNA]</scope>
    <source>
        <strain evidence="6 7">BGSC 93A1</strain>
    </source>
</reference>
<keyword evidence="7" id="KW-1185">Reference proteome</keyword>
<keyword evidence="5" id="KW-0413">Isomerase</keyword>
<dbReference type="AlphaFoldDB" id="A0A226QBP6"/>
<keyword evidence="4" id="KW-0274">FAD</keyword>
<dbReference type="GO" id="GO:0005829">
    <property type="term" value="C:cytosol"/>
    <property type="evidence" value="ECO:0007669"/>
    <property type="project" value="TreeGrafter"/>
</dbReference>
<keyword evidence="3" id="KW-0285">Flavoprotein</keyword>
<evidence type="ECO:0000313" key="6">
    <source>
        <dbReference type="EMBL" id="OXB88950.1"/>
    </source>
</evidence>
<dbReference type="Pfam" id="PF03275">
    <property type="entry name" value="GLF"/>
    <property type="match status" value="1"/>
</dbReference>
<dbReference type="GO" id="GO:0008767">
    <property type="term" value="F:UDP-galactopyranose mutase activity"/>
    <property type="evidence" value="ECO:0007669"/>
    <property type="project" value="InterPro"/>
</dbReference>
<dbReference type="Pfam" id="PF13450">
    <property type="entry name" value="NAD_binding_8"/>
    <property type="match status" value="1"/>
</dbReference>